<evidence type="ECO:0000313" key="2">
    <source>
        <dbReference type="EMBL" id="KIK16054.1"/>
    </source>
</evidence>
<dbReference type="EMBL" id="KN833868">
    <property type="protein sequence ID" value="KIK16054.1"/>
    <property type="molecule type" value="Genomic_DNA"/>
</dbReference>
<name>A0A0C9YQK5_9AGAM</name>
<organism evidence="2 3">
    <name type="scientific">Pisolithus microcarpus 441</name>
    <dbReference type="NCBI Taxonomy" id="765257"/>
    <lineage>
        <taxon>Eukaryota</taxon>
        <taxon>Fungi</taxon>
        <taxon>Dikarya</taxon>
        <taxon>Basidiomycota</taxon>
        <taxon>Agaricomycotina</taxon>
        <taxon>Agaricomycetes</taxon>
        <taxon>Agaricomycetidae</taxon>
        <taxon>Boletales</taxon>
        <taxon>Sclerodermatineae</taxon>
        <taxon>Pisolithaceae</taxon>
        <taxon>Pisolithus</taxon>
    </lineage>
</organism>
<protein>
    <submittedName>
        <fullName evidence="2">Uncharacterized protein</fullName>
    </submittedName>
</protein>
<reference evidence="2 3" key="1">
    <citation type="submission" date="2014-04" db="EMBL/GenBank/DDBJ databases">
        <authorList>
            <consortium name="DOE Joint Genome Institute"/>
            <person name="Kuo A."/>
            <person name="Kohler A."/>
            <person name="Costa M.D."/>
            <person name="Nagy L.G."/>
            <person name="Floudas D."/>
            <person name="Copeland A."/>
            <person name="Barry K.W."/>
            <person name="Cichocki N."/>
            <person name="Veneault-Fourrey C."/>
            <person name="LaButti K."/>
            <person name="Lindquist E.A."/>
            <person name="Lipzen A."/>
            <person name="Lundell T."/>
            <person name="Morin E."/>
            <person name="Murat C."/>
            <person name="Sun H."/>
            <person name="Tunlid A."/>
            <person name="Henrissat B."/>
            <person name="Grigoriev I.V."/>
            <person name="Hibbett D.S."/>
            <person name="Martin F."/>
            <person name="Nordberg H.P."/>
            <person name="Cantor M.N."/>
            <person name="Hua S.X."/>
        </authorList>
    </citation>
    <scope>NUCLEOTIDE SEQUENCE [LARGE SCALE GENOMIC DNA]</scope>
    <source>
        <strain evidence="2 3">441</strain>
    </source>
</reference>
<feature type="compositionally biased region" description="Polar residues" evidence="1">
    <location>
        <begin position="19"/>
        <end position="38"/>
    </location>
</feature>
<sequence>MSARSRRLVLTGMWRRSSEPSSQNLHTQSGSLSKSTLHANADDYSSGINEACPAMC</sequence>
<gene>
    <name evidence="2" type="ORF">PISMIDRAFT_686735</name>
</gene>
<evidence type="ECO:0000256" key="1">
    <source>
        <dbReference type="SAM" id="MobiDB-lite"/>
    </source>
</evidence>
<evidence type="ECO:0000313" key="3">
    <source>
        <dbReference type="Proteomes" id="UP000054018"/>
    </source>
</evidence>
<dbReference type="HOGENOM" id="CLU_3015065_0_0_1"/>
<keyword evidence="3" id="KW-1185">Reference proteome</keyword>
<reference evidence="3" key="2">
    <citation type="submission" date="2015-01" db="EMBL/GenBank/DDBJ databases">
        <title>Evolutionary Origins and Diversification of the Mycorrhizal Mutualists.</title>
        <authorList>
            <consortium name="DOE Joint Genome Institute"/>
            <consortium name="Mycorrhizal Genomics Consortium"/>
            <person name="Kohler A."/>
            <person name="Kuo A."/>
            <person name="Nagy L.G."/>
            <person name="Floudas D."/>
            <person name="Copeland A."/>
            <person name="Barry K.W."/>
            <person name="Cichocki N."/>
            <person name="Veneault-Fourrey C."/>
            <person name="LaButti K."/>
            <person name="Lindquist E.A."/>
            <person name="Lipzen A."/>
            <person name="Lundell T."/>
            <person name="Morin E."/>
            <person name="Murat C."/>
            <person name="Riley R."/>
            <person name="Ohm R."/>
            <person name="Sun H."/>
            <person name="Tunlid A."/>
            <person name="Henrissat B."/>
            <person name="Grigoriev I.V."/>
            <person name="Hibbett D.S."/>
            <person name="Martin F."/>
        </authorList>
    </citation>
    <scope>NUCLEOTIDE SEQUENCE [LARGE SCALE GENOMIC DNA]</scope>
    <source>
        <strain evidence="3">441</strain>
    </source>
</reference>
<dbReference type="AlphaFoldDB" id="A0A0C9YQK5"/>
<feature type="region of interest" description="Disordered" evidence="1">
    <location>
        <begin position="1"/>
        <end position="40"/>
    </location>
</feature>
<proteinExistence type="predicted"/>
<dbReference type="Proteomes" id="UP000054018">
    <property type="component" value="Unassembled WGS sequence"/>
</dbReference>
<accession>A0A0C9YQK5</accession>